<dbReference type="Pfam" id="PF00054">
    <property type="entry name" value="Laminin_G_1"/>
    <property type="match status" value="1"/>
</dbReference>
<protein>
    <recommendedName>
        <fullName evidence="1">Laminin G domain-containing protein</fullName>
    </recommendedName>
</protein>
<accession>A0AAN8X4C0</accession>
<gene>
    <name evidence="2" type="ORF">SK128_005929</name>
</gene>
<dbReference type="InterPro" id="IPR001791">
    <property type="entry name" value="Laminin_G"/>
</dbReference>
<dbReference type="EMBL" id="JAXCGZ010013872">
    <property type="protein sequence ID" value="KAK7071855.1"/>
    <property type="molecule type" value="Genomic_DNA"/>
</dbReference>
<name>A0AAN8X4C0_HALRR</name>
<proteinExistence type="predicted"/>
<evidence type="ECO:0000313" key="3">
    <source>
        <dbReference type="Proteomes" id="UP001381693"/>
    </source>
</evidence>
<feature type="domain" description="Laminin G" evidence="1">
    <location>
        <begin position="56"/>
        <end position="102"/>
    </location>
</feature>
<comment type="caution">
    <text evidence="2">The sequence shown here is derived from an EMBL/GenBank/DDBJ whole genome shotgun (WGS) entry which is preliminary data.</text>
</comment>
<dbReference type="Gene3D" id="2.60.120.200">
    <property type="match status" value="1"/>
</dbReference>
<dbReference type="AlphaFoldDB" id="A0AAN8X4C0"/>
<keyword evidence="3" id="KW-1185">Reference proteome</keyword>
<dbReference type="SUPFAM" id="SSF49899">
    <property type="entry name" value="Concanavalin A-like lectins/glucanases"/>
    <property type="match status" value="1"/>
</dbReference>
<sequence length="112" mass="12470">MNKSGFYVPWSHPDYDYLNYDEVEHQLVDQATSSIDVELGNERNQGRAHDIIEISFRAESGNGLLVWAGKGKGSSRSRADYIALALVDGIPQLALNLGRSKKPFVLTATVRY</sequence>
<dbReference type="InterPro" id="IPR013320">
    <property type="entry name" value="ConA-like_dom_sf"/>
</dbReference>
<organism evidence="2 3">
    <name type="scientific">Halocaridina rubra</name>
    <name type="common">Hawaiian red shrimp</name>
    <dbReference type="NCBI Taxonomy" id="373956"/>
    <lineage>
        <taxon>Eukaryota</taxon>
        <taxon>Metazoa</taxon>
        <taxon>Ecdysozoa</taxon>
        <taxon>Arthropoda</taxon>
        <taxon>Crustacea</taxon>
        <taxon>Multicrustacea</taxon>
        <taxon>Malacostraca</taxon>
        <taxon>Eumalacostraca</taxon>
        <taxon>Eucarida</taxon>
        <taxon>Decapoda</taxon>
        <taxon>Pleocyemata</taxon>
        <taxon>Caridea</taxon>
        <taxon>Atyoidea</taxon>
        <taxon>Atyidae</taxon>
        <taxon>Halocaridina</taxon>
    </lineage>
</organism>
<dbReference type="Proteomes" id="UP001381693">
    <property type="component" value="Unassembled WGS sequence"/>
</dbReference>
<evidence type="ECO:0000259" key="1">
    <source>
        <dbReference type="Pfam" id="PF00054"/>
    </source>
</evidence>
<evidence type="ECO:0000313" key="2">
    <source>
        <dbReference type="EMBL" id="KAK7071855.1"/>
    </source>
</evidence>
<reference evidence="2 3" key="1">
    <citation type="submission" date="2023-11" db="EMBL/GenBank/DDBJ databases">
        <title>Halocaridina rubra genome assembly.</title>
        <authorList>
            <person name="Smith C."/>
        </authorList>
    </citation>
    <scope>NUCLEOTIDE SEQUENCE [LARGE SCALE GENOMIC DNA]</scope>
    <source>
        <strain evidence="2">EP-1</strain>
        <tissue evidence="2">Whole</tissue>
    </source>
</reference>